<feature type="region of interest" description="Disordered" evidence="1">
    <location>
        <begin position="275"/>
        <end position="297"/>
    </location>
</feature>
<accession>A0ABR0BPP7</accession>
<evidence type="ECO:0000313" key="3">
    <source>
        <dbReference type="Proteomes" id="UP001287286"/>
    </source>
</evidence>
<dbReference type="PANTHER" id="PTHR31240">
    <property type="entry name" value="MATERNAL EFFECT EMBRYO ARREST 18"/>
    <property type="match status" value="1"/>
</dbReference>
<name>A0ABR0BPP7_PURLI</name>
<reference evidence="2 3" key="1">
    <citation type="journal article" date="2024" name="Microbiol. Resour. Announc.">
        <title>Genome annotations for the ascomycete fungi Trichoderma harzianum, Trichoderma aggressivum, and Purpureocillium lilacinum.</title>
        <authorList>
            <person name="Beijen E.P.W."/>
            <person name="Ohm R.A."/>
        </authorList>
    </citation>
    <scope>NUCLEOTIDE SEQUENCE [LARGE SCALE GENOMIC DNA]</scope>
    <source>
        <strain evidence="2 3">CBS 150709</strain>
    </source>
</reference>
<organism evidence="2 3">
    <name type="scientific">Purpureocillium lilacinum</name>
    <name type="common">Paecilomyces lilacinus</name>
    <dbReference type="NCBI Taxonomy" id="33203"/>
    <lineage>
        <taxon>Eukaryota</taxon>
        <taxon>Fungi</taxon>
        <taxon>Dikarya</taxon>
        <taxon>Ascomycota</taxon>
        <taxon>Pezizomycotina</taxon>
        <taxon>Sordariomycetes</taxon>
        <taxon>Hypocreomycetidae</taxon>
        <taxon>Hypocreales</taxon>
        <taxon>Ophiocordycipitaceae</taxon>
        <taxon>Purpureocillium</taxon>
    </lineage>
</organism>
<protein>
    <submittedName>
        <fullName evidence="2">Uncharacterized protein</fullName>
    </submittedName>
</protein>
<dbReference type="Proteomes" id="UP001287286">
    <property type="component" value="Unassembled WGS sequence"/>
</dbReference>
<dbReference type="Gene3D" id="3.40.50.10680">
    <property type="entry name" value="CofD-like domains"/>
    <property type="match status" value="1"/>
</dbReference>
<dbReference type="CDD" id="cd07187">
    <property type="entry name" value="YvcK_like"/>
    <property type="match status" value="1"/>
</dbReference>
<keyword evidence="3" id="KW-1185">Reference proteome</keyword>
<dbReference type="InterPro" id="IPR038136">
    <property type="entry name" value="CofD-like_dom_sf"/>
</dbReference>
<dbReference type="PANTHER" id="PTHR31240:SF0">
    <property type="entry name" value="MATERNAL EFFECT EMBRYO ARREST 18"/>
    <property type="match status" value="1"/>
</dbReference>
<dbReference type="Pfam" id="PF01933">
    <property type="entry name" value="CofD"/>
    <property type="match status" value="1"/>
</dbReference>
<feature type="region of interest" description="Disordered" evidence="1">
    <location>
        <begin position="1"/>
        <end position="46"/>
    </location>
</feature>
<dbReference type="SUPFAM" id="SSF142338">
    <property type="entry name" value="CofD-like"/>
    <property type="match status" value="1"/>
</dbReference>
<evidence type="ECO:0000313" key="2">
    <source>
        <dbReference type="EMBL" id="KAK4085965.1"/>
    </source>
</evidence>
<feature type="compositionally biased region" description="Low complexity" evidence="1">
    <location>
        <begin position="18"/>
        <end position="42"/>
    </location>
</feature>
<evidence type="ECO:0000256" key="1">
    <source>
        <dbReference type="SAM" id="MobiDB-lite"/>
    </source>
</evidence>
<gene>
    <name evidence="2" type="ORF">Purlil1_9706</name>
</gene>
<sequence>MAHPAPHQGSSLQLPTGSAAPNAASGPLPASSSSPRRAVSPHPESRGGIVVFSGGSAANSLVDVFERIREANRATLSYVIPISDNGGSTSEIIRVFGGPGIGDVRSRLVRLIPANDDPETVAIKHLFNHRLPKVHAEARAEWFEILETTHPLWRDISSPKRELIRSYLNSFNLEVIKRMRPTSRFDFSRSSIGNIFLTGARLFTGSFEAAIYLLSSICAVPERVSVLPALNTNFAHHIAAGLQDGTVITGQNDISHPSAPTAAVPVNGAFSTGAHTPAPSVGHDADENDDVEDANLPGSLPALRRPAIAFSKMDEEDLPTRIDRIWYINPYGQEIRIPANPRVLDAINSANTIIYSIGSLFTSLIPNLVLKGVGEAVASPHIRNKILILNGSTDRETGPSSEPFSGLDFVAAIANACADSRGLPRPAEDEYGAFVTHVIHLDGSAAPAVDKQRLGSIGIETTRLYGPTGGRYDANALGQTLESLVGRKDMRADRSRRNTLEQEQDSMQRLTTLARRQVALIISLHARDTPFILTSPQQRSSHDRPRPDSYLVGRALPAVDKRAGAKDYGAGVEGEQPDDAENYVGVAVRHAEHDLGGVGNEGRRQVVAHFVLFSLCCLSDGVFCGGRWTRKMRLSRGGSVGGW</sequence>
<dbReference type="InterPro" id="IPR002882">
    <property type="entry name" value="CofD"/>
</dbReference>
<proteinExistence type="predicted"/>
<dbReference type="EMBL" id="JAWRVI010000045">
    <property type="protein sequence ID" value="KAK4085965.1"/>
    <property type="molecule type" value="Genomic_DNA"/>
</dbReference>
<comment type="caution">
    <text evidence="2">The sequence shown here is derived from an EMBL/GenBank/DDBJ whole genome shotgun (WGS) entry which is preliminary data.</text>
</comment>